<dbReference type="RefSeq" id="WP_128493269.1">
    <property type="nucleotide sequence ID" value="NZ_RZNB01000001.1"/>
</dbReference>
<dbReference type="InterPro" id="IPR010982">
    <property type="entry name" value="Lambda_DNA-bd_dom_sf"/>
</dbReference>
<dbReference type="Gene3D" id="3.30.450.180">
    <property type="match status" value="1"/>
</dbReference>
<evidence type="ECO:0000313" key="3">
    <source>
        <dbReference type="Proteomes" id="UP000288547"/>
    </source>
</evidence>
<reference evidence="2 3" key="1">
    <citation type="submission" date="2018-12" db="EMBL/GenBank/DDBJ databases">
        <authorList>
            <person name="Li F."/>
        </authorList>
    </citation>
    <scope>NUCLEOTIDE SEQUENCE [LARGE SCALE GENOMIC DNA]</scope>
    <source>
        <strain evidence="2 3">11W25H-1</strain>
    </source>
</reference>
<comment type="caution">
    <text evidence="2">The sequence shown here is derived from an EMBL/GenBank/DDBJ whole genome shotgun (WGS) entry which is preliminary data.</text>
</comment>
<dbReference type="Pfam" id="PF13560">
    <property type="entry name" value="HTH_31"/>
    <property type="match status" value="1"/>
</dbReference>
<keyword evidence="3" id="KW-1185">Reference proteome</keyword>
<dbReference type="Proteomes" id="UP000288547">
    <property type="component" value="Unassembled WGS sequence"/>
</dbReference>
<dbReference type="OrthoDB" id="3518652at2"/>
<evidence type="ECO:0000259" key="1">
    <source>
        <dbReference type="PROSITE" id="PS50943"/>
    </source>
</evidence>
<dbReference type="GO" id="GO:0003677">
    <property type="term" value="F:DNA binding"/>
    <property type="evidence" value="ECO:0007669"/>
    <property type="project" value="InterPro"/>
</dbReference>
<proteinExistence type="predicted"/>
<feature type="domain" description="HTH cro/C1-type" evidence="1">
    <location>
        <begin position="30"/>
        <end position="81"/>
    </location>
</feature>
<dbReference type="CDD" id="cd00093">
    <property type="entry name" value="HTH_XRE"/>
    <property type="match status" value="1"/>
</dbReference>
<dbReference type="SUPFAM" id="SSF47413">
    <property type="entry name" value="lambda repressor-like DNA-binding domains"/>
    <property type="match status" value="1"/>
</dbReference>
<accession>A0A444PX25</accession>
<dbReference type="PROSITE" id="PS50943">
    <property type="entry name" value="HTH_CROC1"/>
    <property type="match status" value="1"/>
</dbReference>
<protein>
    <submittedName>
        <fullName evidence="2">XRE family transcriptional regulator</fullName>
    </submittedName>
</protein>
<dbReference type="InterPro" id="IPR041413">
    <property type="entry name" value="MLTR_LBD"/>
</dbReference>
<gene>
    <name evidence="2" type="ORF">ELQ90_00200</name>
</gene>
<sequence length="285" mass="32233">MDRDALAEFLLRHRDGLRPEDVGLRAGPRRRAPGLRREEVAQLAAMSTDYYTRLEQRRGPQPSTQMLASIARALRLSPDERDYLFRVAGHSAPDRAATTDYVAPALLRVLDRLVDTPALILNLLGETLVQNDVARALFGDESHLTGLERSSVYRWFLDPERERAHYPEDDHDRQSRANVSSLRAAYGAMGAQSRAGELVRELLRRSPEFTAIWETQEVRRRFEDHKVLLHPEVGAIEVDCQALHTEDESQVLLVLTAAPRSESEDKLKLLAVLGTQRFADRPAGR</sequence>
<organism evidence="2 3">
    <name type="scientific">Labedella phragmitis</name>
    <dbReference type="NCBI Taxonomy" id="2498849"/>
    <lineage>
        <taxon>Bacteria</taxon>
        <taxon>Bacillati</taxon>
        <taxon>Actinomycetota</taxon>
        <taxon>Actinomycetes</taxon>
        <taxon>Micrococcales</taxon>
        <taxon>Microbacteriaceae</taxon>
        <taxon>Labedella</taxon>
    </lineage>
</organism>
<evidence type="ECO:0000313" key="2">
    <source>
        <dbReference type="EMBL" id="RWZ52426.1"/>
    </source>
</evidence>
<dbReference type="InterPro" id="IPR001387">
    <property type="entry name" value="Cro/C1-type_HTH"/>
</dbReference>
<dbReference type="Pfam" id="PF17765">
    <property type="entry name" value="MLTR_LBD"/>
    <property type="match status" value="1"/>
</dbReference>
<name>A0A444PX25_9MICO</name>
<dbReference type="AlphaFoldDB" id="A0A444PX25"/>
<dbReference type="EMBL" id="RZNB01000001">
    <property type="protein sequence ID" value="RWZ52426.1"/>
    <property type="molecule type" value="Genomic_DNA"/>
</dbReference>
<dbReference type="PANTHER" id="PTHR35010">
    <property type="entry name" value="BLL4672 PROTEIN-RELATED"/>
    <property type="match status" value="1"/>
</dbReference>
<dbReference type="PANTHER" id="PTHR35010:SF2">
    <property type="entry name" value="BLL4672 PROTEIN"/>
    <property type="match status" value="1"/>
</dbReference>
<dbReference type="SMART" id="SM00530">
    <property type="entry name" value="HTH_XRE"/>
    <property type="match status" value="1"/>
</dbReference>
<dbReference type="Gene3D" id="1.10.260.40">
    <property type="entry name" value="lambda repressor-like DNA-binding domains"/>
    <property type="match status" value="1"/>
</dbReference>